<dbReference type="RefSeq" id="WP_162306534.1">
    <property type="nucleotide sequence ID" value="NZ_CP042905.2"/>
</dbReference>
<accession>A0A5B9D898</accession>
<reference evidence="1 2" key="2">
    <citation type="journal article" date="2024" name="Int. J. Syst. Evol. Microbiol.">
        <title>Promethearchaeum syntrophicum gen. nov., sp. nov., an anaerobic, obligately syntrophic archaeon, the first isolate of the lineage 'Asgard' archaea, and proposal of the new archaeal phylum Promethearchaeota phyl. nov. and kingdom Promethearchaeati regn. nov.</title>
        <authorList>
            <person name="Imachi H."/>
            <person name="Nobu M.K."/>
            <person name="Kato S."/>
            <person name="Takaki Y."/>
            <person name="Miyazaki M."/>
            <person name="Miyata M."/>
            <person name="Ogawara M."/>
            <person name="Saito Y."/>
            <person name="Sakai S."/>
            <person name="Tahara Y.O."/>
            <person name="Takano Y."/>
            <person name="Tasumi E."/>
            <person name="Uematsu K."/>
            <person name="Yoshimura T."/>
            <person name="Itoh T."/>
            <person name="Ohkuma M."/>
            <person name="Takai K."/>
        </authorList>
    </citation>
    <scope>NUCLEOTIDE SEQUENCE [LARGE SCALE GENOMIC DNA]</scope>
    <source>
        <strain evidence="1 2">MK-D1</strain>
    </source>
</reference>
<dbReference type="Proteomes" id="UP000321408">
    <property type="component" value="Chromosome"/>
</dbReference>
<evidence type="ECO:0000313" key="2">
    <source>
        <dbReference type="Proteomes" id="UP000321408"/>
    </source>
</evidence>
<reference evidence="1 2" key="1">
    <citation type="journal article" date="2020" name="Nature">
        <title>Isolation of an archaeon at the prokaryote-eukaryote interface.</title>
        <authorList>
            <person name="Imachi H."/>
            <person name="Nobu M.K."/>
            <person name="Nakahara N."/>
            <person name="Morono Y."/>
            <person name="Ogawara M."/>
            <person name="Takaki Y."/>
            <person name="Takano Y."/>
            <person name="Uematsu K."/>
            <person name="Ikuta T."/>
            <person name="Ito M."/>
            <person name="Matsui Y."/>
            <person name="Miyazaki M."/>
            <person name="Murata K."/>
            <person name="Saito Y."/>
            <person name="Sakai S."/>
            <person name="Song C."/>
            <person name="Tasumi E."/>
            <person name="Yamanaka Y."/>
            <person name="Yamaguchi T."/>
            <person name="Kamagata Y."/>
            <person name="Tamaki H."/>
            <person name="Takai K."/>
        </authorList>
    </citation>
    <scope>NUCLEOTIDE SEQUENCE [LARGE SCALE GENOMIC DNA]</scope>
    <source>
        <strain evidence="1 2">MK-D1</strain>
    </source>
</reference>
<dbReference type="GeneID" id="43869620"/>
<dbReference type="EMBL" id="CP042905">
    <property type="protein sequence ID" value="QEE14826.1"/>
    <property type="molecule type" value="Genomic_DNA"/>
</dbReference>
<evidence type="ECO:0000313" key="1">
    <source>
        <dbReference type="EMBL" id="QEE14826.1"/>
    </source>
</evidence>
<organism evidence="1 2">
    <name type="scientific">Promethearchaeum syntrophicum</name>
    <dbReference type="NCBI Taxonomy" id="2594042"/>
    <lineage>
        <taxon>Archaea</taxon>
        <taxon>Promethearchaeati</taxon>
        <taxon>Promethearchaeota</taxon>
        <taxon>Promethearchaeia</taxon>
        <taxon>Promethearchaeales</taxon>
        <taxon>Promethearchaeaceae</taxon>
        <taxon>Promethearchaeum</taxon>
    </lineage>
</organism>
<proteinExistence type="predicted"/>
<protein>
    <submittedName>
        <fullName evidence="1">Uncharacterized protein</fullName>
    </submittedName>
</protein>
<keyword evidence="2" id="KW-1185">Reference proteome</keyword>
<gene>
    <name evidence="1" type="ORF">DSAG12_00643</name>
</gene>
<name>A0A5B9D898_9ARCH</name>
<dbReference type="KEGG" id="psyt:DSAG12_00643"/>
<sequence>MSKNQIGLNIFSILLDKITKFYIEYAIIVEEISSNQETEDYNFDFN</sequence>
<dbReference type="AlphaFoldDB" id="A0A5B9D898"/>